<dbReference type="SUPFAM" id="SSF53098">
    <property type="entry name" value="Ribonuclease H-like"/>
    <property type="match status" value="1"/>
</dbReference>
<dbReference type="InterPro" id="IPR033390">
    <property type="entry name" value="Rv2179c-like"/>
</dbReference>
<dbReference type="InterPro" id="IPR036397">
    <property type="entry name" value="RNaseH_sf"/>
</dbReference>
<dbReference type="Pfam" id="PF16473">
    <property type="entry name" value="Rv2179c-like"/>
    <property type="match status" value="1"/>
</dbReference>
<name>A0AAE3U5E3_9BACT</name>
<dbReference type="RefSeq" id="WP_313975628.1">
    <property type="nucleotide sequence ID" value="NZ_JASJOS010000001.1"/>
</dbReference>
<dbReference type="Gene3D" id="3.30.420.10">
    <property type="entry name" value="Ribonuclease H-like superfamily/Ribonuclease H"/>
    <property type="match status" value="1"/>
</dbReference>
<dbReference type="AlphaFoldDB" id="A0AAE3U5E3"/>
<accession>A0AAE3U5E3</accession>
<dbReference type="GO" id="GO:0003676">
    <property type="term" value="F:nucleic acid binding"/>
    <property type="evidence" value="ECO:0007669"/>
    <property type="project" value="InterPro"/>
</dbReference>
<evidence type="ECO:0000313" key="2">
    <source>
        <dbReference type="EMBL" id="MDJ1479447.1"/>
    </source>
</evidence>
<protein>
    <submittedName>
        <fullName evidence="2">3'-5' exoribonuclease</fullName>
    </submittedName>
</protein>
<evidence type="ECO:0000259" key="1">
    <source>
        <dbReference type="Pfam" id="PF16473"/>
    </source>
</evidence>
<evidence type="ECO:0000313" key="3">
    <source>
        <dbReference type="Proteomes" id="UP001241110"/>
    </source>
</evidence>
<dbReference type="EMBL" id="JASJOS010000001">
    <property type="protein sequence ID" value="MDJ1479447.1"/>
    <property type="molecule type" value="Genomic_DNA"/>
</dbReference>
<dbReference type="InterPro" id="IPR012337">
    <property type="entry name" value="RNaseH-like_sf"/>
</dbReference>
<gene>
    <name evidence="2" type="ORF">QNI16_03055</name>
</gene>
<sequence length="181" mass="20722">MNVTLIAQTMTYIMVDIESDGPIPGDYSMISFGAVVVDELLNKTFYGQLRPISDKFIPEALAVSGHTRQETLMFPEAKQVMTDFSHWIKENTTDRAIFISDNNGFDWMFICWYFHHFLGNNPFGFSSQNLGSLYKGLEKDTFKNFKHLRKTTHTHHPVDDAKGNAEALVTMKKNMGLKIKF</sequence>
<organism evidence="2 3">
    <name type="scientific">Xanthocytophaga flava</name>
    <dbReference type="NCBI Taxonomy" id="3048013"/>
    <lineage>
        <taxon>Bacteria</taxon>
        <taxon>Pseudomonadati</taxon>
        <taxon>Bacteroidota</taxon>
        <taxon>Cytophagia</taxon>
        <taxon>Cytophagales</taxon>
        <taxon>Rhodocytophagaceae</taxon>
        <taxon>Xanthocytophaga</taxon>
    </lineage>
</organism>
<comment type="caution">
    <text evidence="2">The sequence shown here is derived from an EMBL/GenBank/DDBJ whole genome shotgun (WGS) entry which is preliminary data.</text>
</comment>
<reference evidence="2" key="1">
    <citation type="submission" date="2023-05" db="EMBL/GenBank/DDBJ databases">
        <authorList>
            <person name="Zhang X."/>
        </authorList>
    </citation>
    <scope>NUCLEOTIDE SEQUENCE</scope>
    <source>
        <strain evidence="2">YF14B1</strain>
    </source>
</reference>
<feature type="domain" description="3'-5' exoribonuclease Rv2179c-like" evidence="1">
    <location>
        <begin position="12"/>
        <end position="168"/>
    </location>
</feature>
<proteinExistence type="predicted"/>
<dbReference type="Proteomes" id="UP001241110">
    <property type="component" value="Unassembled WGS sequence"/>
</dbReference>